<gene>
    <name evidence="2" type="ORF">PLEPLA_LOCUS24855</name>
</gene>
<feature type="region of interest" description="Disordered" evidence="1">
    <location>
        <begin position="112"/>
        <end position="136"/>
    </location>
</feature>
<feature type="compositionally biased region" description="Basic residues" evidence="1">
    <location>
        <begin position="12"/>
        <end position="21"/>
    </location>
</feature>
<evidence type="ECO:0000256" key="1">
    <source>
        <dbReference type="SAM" id="MobiDB-lite"/>
    </source>
</evidence>
<dbReference type="EMBL" id="CADEAL010001946">
    <property type="protein sequence ID" value="CAB1436822.1"/>
    <property type="molecule type" value="Genomic_DNA"/>
</dbReference>
<name>A0A9N7YSV6_PLEPL</name>
<dbReference type="AlphaFoldDB" id="A0A9N7YSV6"/>
<feature type="compositionally biased region" description="Polar residues" evidence="1">
    <location>
        <begin position="127"/>
        <end position="136"/>
    </location>
</feature>
<organism evidence="2 3">
    <name type="scientific">Pleuronectes platessa</name>
    <name type="common">European plaice</name>
    <dbReference type="NCBI Taxonomy" id="8262"/>
    <lineage>
        <taxon>Eukaryota</taxon>
        <taxon>Metazoa</taxon>
        <taxon>Chordata</taxon>
        <taxon>Craniata</taxon>
        <taxon>Vertebrata</taxon>
        <taxon>Euteleostomi</taxon>
        <taxon>Actinopterygii</taxon>
        <taxon>Neopterygii</taxon>
        <taxon>Teleostei</taxon>
        <taxon>Neoteleostei</taxon>
        <taxon>Acanthomorphata</taxon>
        <taxon>Carangaria</taxon>
        <taxon>Pleuronectiformes</taxon>
        <taxon>Pleuronectoidei</taxon>
        <taxon>Pleuronectidae</taxon>
        <taxon>Pleuronectes</taxon>
    </lineage>
</organism>
<comment type="caution">
    <text evidence="2">The sequence shown here is derived from an EMBL/GenBank/DDBJ whole genome shotgun (WGS) entry which is preliminary data.</text>
</comment>
<reference evidence="2" key="1">
    <citation type="submission" date="2020-03" db="EMBL/GenBank/DDBJ databases">
        <authorList>
            <person name="Weist P."/>
        </authorList>
    </citation>
    <scope>NUCLEOTIDE SEQUENCE</scope>
</reference>
<evidence type="ECO:0000313" key="2">
    <source>
        <dbReference type="EMBL" id="CAB1436822.1"/>
    </source>
</evidence>
<keyword evidence="3" id="KW-1185">Reference proteome</keyword>
<dbReference type="Proteomes" id="UP001153269">
    <property type="component" value="Unassembled WGS sequence"/>
</dbReference>
<proteinExistence type="predicted"/>
<evidence type="ECO:0000313" key="3">
    <source>
        <dbReference type="Proteomes" id="UP001153269"/>
    </source>
</evidence>
<feature type="region of interest" description="Disordered" evidence="1">
    <location>
        <begin position="1"/>
        <end position="22"/>
    </location>
</feature>
<sequence length="136" mass="14876">MLNSSSSLANVAKRRQSRAYKKTGQGNVFSSYLSRSRHVGEAAIFTEMHSSEDEWSGFHLQHESVGLLNSHSPLSLHLHLVKAESQDSAGPPSLSSLLLSAVQMLLPQHITPKKMGDTTSEAERASRSNTLQALHK</sequence>
<protein>
    <submittedName>
        <fullName evidence="2">Uncharacterized protein</fullName>
    </submittedName>
</protein>
<accession>A0A9N7YSV6</accession>